<feature type="region of interest" description="Disordered" evidence="1">
    <location>
        <begin position="168"/>
        <end position="198"/>
    </location>
</feature>
<sequence>MVSDLPSLRGISTGKRSSGVRWDEANLEANEDIKRDLNPTKITEPKTPYRSPLETDDELDIHGSGIAPLRLDEDLEAAGPPSLQRRSPHRTAPAPAPILVHRSPEHAGGSDSERHARSPGLCGRSPRFSGDTDWAEHEADSPDPDHQLKRQKFLEARRKHYNLKMSLREAHDLVDEDEKEGPAQEGANGGTADAKPGE</sequence>
<comment type="caution">
    <text evidence="2">The sequence shown here is derived from an EMBL/GenBank/DDBJ whole genome shotgun (WGS) entry which is preliminary data.</text>
</comment>
<dbReference type="AlphaFoldDB" id="A0AAD9MGX4"/>
<name>A0AAD9MGX4_PROWI</name>
<gene>
    <name evidence="2" type="ORF">QBZ16_001298</name>
</gene>
<evidence type="ECO:0000313" key="3">
    <source>
        <dbReference type="Proteomes" id="UP001255856"/>
    </source>
</evidence>
<dbReference type="EMBL" id="JASFZW010000012">
    <property type="protein sequence ID" value="KAK2075962.1"/>
    <property type="molecule type" value="Genomic_DNA"/>
</dbReference>
<dbReference type="InterPro" id="IPR007062">
    <property type="entry name" value="PPI-2"/>
</dbReference>
<dbReference type="GO" id="GO:0009966">
    <property type="term" value="P:regulation of signal transduction"/>
    <property type="evidence" value="ECO:0007669"/>
    <property type="project" value="InterPro"/>
</dbReference>
<feature type="compositionally biased region" description="Basic and acidic residues" evidence="1">
    <location>
        <begin position="134"/>
        <end position="150"/>
    </location>
</feature>
<reference evidence="2" key="1">
    <citation type="submission" date="2021-01" db="EMBL/GenBank/DDBJ databases">
        <authorList>
            <person name="Eckstrom K.M.E."/>
        </authorList>
    </citation>
    <scope>NUCLEOTIDE SEQUENCE</scope>
    <source>
        <strain evidence="2">UVCC 0001</strain>
    </source>
</reference>
<evidence type="ECO:0008006" key="4">
    <source>
        <dbReference type="Google" id="ProtNLM"/>
    </source>
</evidence>
<dbReference type="PANTHER" id="PTHR12398">
    <property type="entry name" value="PROTEIN PHOSPHATASE INHIBITOR"/>
    <property type="match status" value="1"/>
</dbReference>
<organism evidence="2 3">
    <name type="scientific">Prototheca wickerhamii</name>
    <dbReference type="NCBI Taxonomy" id="3111"/>
    <lineage>
        <taxon>Eukaryota</taxon>
        <taxon>Viridiplantae</taxon>
        <taxon>Chlorophyta</taxon>
        <taxon>core chlorophytes</taxon>
        <taxon>Trebouxiophyceae</taxon>
        <taxon>Chlorellales</taxon>
        <taxon>Chlorellaceae</taxon>
        <taxon>Prototheca</taxon>
    </lineage>
</organism>
<feature type="region of interest" description="Disordered" evidence="1">
    <location>
        <begin position="1"/>
        <end position="150"/>
    </location>
</feature>
<dbReference type="PANTHER" id="PTHR12398:SF20">
    <property type="entry name" value="PROTEIN PHOSPHATASE 1 REGULATORY INHIBITOR SUBUNIT 2"/>
    <property type="match status" value="1"/>
</dbReference>
<accession>A0AAD9MGX4</accession>
<keyword evidence="3" id="KW-1185">Reference proteome</keyword>
<protein>
    <recommendedName>
        <fullName evidence="4">Protein phosphatase inhibitor 2 (IPP-2)</fullName>
    </recommendedName>
</protein>
<evidence type="ECO:0000256" key="1">
    <source>
        <dbReference type="SAM" id="MobiDB-lite"/>
    </source>
</evidence>
<dbReference type="Pfam" id="PF04979">
    <property type="entry name" value="IPP-2"/>
    <property type="match status" value="1"/>
</dbReference>
<proteinExistence type="predicted"/>
<dbReference type="Proteomes" id="UP001255856">
    <property type="component" value="Unassembled WGS sequence"/>
</dbReference>
<evidence type="ECO:0000313" key="2">
    <source>
        <dbReference type="EMBL" id="KAK2075962.1"/>
    </source>
</evidence>
<dbReference type="GO" id="GO:0004864">
    <property type="term" value="F:protein phosphatase inhibitor activity"/>
    <property type="evidence" value="ECO:0007669"/>
    <property type="project" value="InterPro"/>
</dbReference>